<dbReference type="SMART" id="SM00387">
    <property type="entry name" value="HATPase_c"/>
    <property type="match status" value="1"/>
</dbReference>
<evidence type="ECO:0000256" key="2">
    <source>
        <dbReference type="ARBA" id="ARBA00012438"/>
    </source>
</evidence>
<comment type="catalytic activity">
    <reaction evidence="1">
        <text>ATP + protein L-histidine = ADP + protein N-phospho-L-histidine.</text>
        <dbReference type="EC" id="2.7.13.3"/>
    </reaction>
</comment>
<accession>A0AAN4W0W6</accession>
<keyword evidence="3" id="KW-0597">Phosphoprotein</keyword>
<dbReference type="Pfam" id="PF07495">
    <property type="entry name" value="Y_Y_Y"/>
    <property type="match status" value="1"/>
</dbReference>
<dbReference type="PROSITE" id="PS50109">
    <property type="entry name" value="HIS_KIN"/>
    <property type="match status" value="1"/>
</dbReference>
<dbReference type="Gene3D" id="1.10.287.130">
    <property type="match status" value="1"/>
</dbReference>
<dbReference type="CDD" id="cd00075">
    <property type="entry name" value="HATPase"/>
    <property type="match status" value="1"/>
</dbReference>
<dbReference type="Gene3D" id="3.30.565.10">
    <property type="entry name" value="Histidine kinase-like ATPase, C-terminal domain"/>
    <property type="match status" value="1"/>
</dbReference>
<keyword evidence="4" id="KW-0175">Coiled coil</keyword>
<evidence type="ECO:0000313" key="7">
    <source>
        <dbReference type="Proteomes" id="UP001310022"/>
    </source>
</evidence>
<feature type="domain" description="Histidine kinase" evidence="5">
    <location>
        <begin position="836"/>
        <end position="1052"/>
    </location>
</feature>
<evidence type="ECO:0000256" key="3">
    <source>
        <dbReference type="ARBA" id="ARBA00022553"/>
    </source>
</evidence>
<dbReference type="AlphaFoldDB" id="A0AAN4W0W6"/>
<dbReference type="GO" id="GO:0000155">
    <property type="term" value="F:phosphorelay sensor kinase activity"/>
    <property type="evidence" value="ECO:0007669"/>
    <property type="project" value="InterPro"/>
</dbReference>
<dbReference type="InterPro" id="IPR015943">
    <property type="entry name" value="WD40/YVTN_repeat-like_dom_sf"/>
</dbReference>
<evidence type="ECO:0000256" key="4">
    <source>
        <dbReference type="SAM" id="Coils"/>
    </source>
</evidence>
<dbReference type="Pfam" id="PF07494">
    <property type="entry name" value="Reg_prop"/>
    <property type="match status" value="3"/>
</dbReference>
<protein>
    <recommendedName>
        <fullName evidence="2">histidine kinase</fullName>
        <ecNumber evidence="2">2.7.13.3</ecNumber>
    </recommendedName>
</protein>
<dbReference type="InterPro" id="IPR036097">
    <property type="entry name" value="HisK_dim/P_sf"/>
</dbReference>
<dbReference type="InterPro" id="IPR011110">
    <property type="entry name" value="Reg_prop"/>
</dbReference>
<dbReference type="PANTHER" id="PTHR43547">
    <property type="entry name" value="TWO-COMPONENT HISTIDINE KINASE"/>
    <property type="match status" value="1"/>
</dbReference>
<dbReference type="EMBL" id="BQKE01000002">
    <property type="protein sequence ID" value="GJM62583.1"/>
    <property type="molecule type" value="Genomic_DNA"/>
</dbReference>
<evidence type="ECO:0000256" key="1">
    <source>
        <dbReference type="ARBA" id="ARBA00000085"/>
    </source>
</evidence>
<organism evidence="6 7">
    <name type="scientific">Persicobacter diffluens</name>
    <dbReference type="NCBI Taxonomy" id="981"/>
    <lineage>
        <taxon>Bacteria</taxon>
        <taxon>Pseudomonadati</taxon>
        <taxon>Bacteroidota</taxon>
        <taxon>Cytophagia</taxon>
        <taxon>Cytophagales</taxon>
        <taxon>Persicobacteraceae</taxon>
        <taxon>Persicobacter</taxon>
    </lineage>
</organism>
<dbReference type="SUPFAM" id="SSF47384">
    <property type="entry name" value="Homodimeric domain of signal transducing histidine kinase"/>
    <property type="match status" value="1"/>
</dbReference>
<dbReference type="Proteomes" id="UP001310022">
    <property type="component" value="Unassembled WGS sequence"/>
</dbReference>
<proteinExistence type="predicted"/>
<dbReference type="InterPro" id="IPR036890">
    <property type="entry name" value="HATPase_C_sf"/>
</dbReference>
<dbReference type="InterPro" id="IPR004358">
    <property type="entry name" value="Sig_transdc_His_kin-like_C"/>
</dbReference>
<dbReference type="InterPro" id="IPR003594">
    <property type="entry name" value="HATPase_dom"/>
</dbReference>
<dbReference type="InterPro" id="IPR013783">
    <property type="entry name" value="Ig-like_fold"/>
</dbReference>
<dbReference type="InterPro" id="IPR003661">
    <property type="entry name" value="HisK_dim/P_dom"/>
</dbReference>
<dbReference type="Pfam" id="PF00512">
    <property type="entry name" value="HisKA"/>
    <property type="match status" value="1"/>
</dbReference>
<dbReference type="SMART" id="SM00388">
    <property type="entry name" value="HisKA"/>
    <property type="match status" value="1"/>
</dbReference>
<dbReference type="SUPFAM" id="SSF55874">
    <property type="entry name" value="ATPase domain of HSP90 chaperone/DNA topoisomerase II/histidine kinase"/>
    <property type="match status" value="1"/>
</dbReference>
<sequence>MAFEAGAQEYQITQYSLEQGLPQSEVWDILQDKEGGIWMATNGGGVVKFNGKTFRVWDKGDGLPVNIIYTITEGKDSTLYFAHAKGVSSLKNQLLQHFPFPENIAVVKVLMTRFSQDGFLTVLLVDRKGAMHIFQLIEGKWTPFPLPEAGEFYYMGPGPEGDFFISLAKGHFRLKNQQWVPYEIPYPELQQKVLIPMYREEDGKWWVNVYDSHTHSKIMVIEQGKVREIGWSPSGNDAGIGEVFKDDNGYFWISSHNDRLAGRWKEGHFESIKDLSHSRIPNVFCMKPDREGNIWVGTSGEGCFKLSIMPFVAFNEQMGIGNNFVRGIGEDAQGNIWLGSGQGVLTVMRDHQVLKVLNENKEISMGLVSSIIPFEGNKVLISASRGYFLYDGHQLTNVNQQFAGRSKAILTPPAQLGEELWYHVRGKGFYVYKNGLARPVEVKMTSKEGYYMNTLFVDSQERIWFSYHGGGLGYFIPAQVKSKEGEVFEAIQFTDSTRQVAMQQITQMTEDHFGRIWASTFGGGVWYYDGGQWMGLDKASGLSSDNAYSIITDQEGHIWIGLQKGVDKVTFNADGSINNIRNYNENDGFTGLENNGGSALASSDGRLWFGTIKGVMMYQAGYDQQPPAVPPVQISNVDIDFEGVNWSSPPFSDYTASVDRHGVPVDLRLPKQMGQLSLKFETYTYFQPNMVEFQWRLNDGKWSLPTNLGEIQFSELGSGAYQLEIRARYPRGEWNKSTIYNFQVIPSWWEHPFWWLMLLVLVVIGGWTYSRIRIKTVQREARILEEKVARRTKEIAKQKDEIVHQNQSIKNASEKIKKKNAQLEKLNHEKNHLISIVAHDLRNPLTSALTMGGILAEEELGEDQTQCVQQLNKNLERMNEMIQQILNARVAENKIHEMKLRVVALQPLMEELKEHFEKLADKKSIQCFFESAGDLSAFGDRGYLKQILENLISNALKYSPEGASVFVTVEEKGKSELVISVADEGEGVKEEEQHLLFKKFQRLSAQPTGGEQSIGLGLSICKTLAEAMGAEISYNEAYTEGACFELTLSLNGNFAEGEKQSQIANKKIPS</sequence>
<dbReference type="Gene3D" id="2.60.40.10">
    <property type="entry name" value="Immunoglobulins"/>
    <property type="match status" value="1"/>
</dbReference>
<dbReference type="CDD" id="cd00082">
    <property type="entry name" value="HisKA"/>
    <property type="match status" value="1"/>
</dbReference>
<dbReference type="Gene3D" id="2.130.10.10">
    <property type="entry name" value="YVTN repeat-like/Quinoprotein amine dehydrogenase"/>
    <property type="match status" value="3"/>
</dbReference>
<dbReference type="SUPFAM" id="SSF63829">
    <property type="entry name" value="Calcium-dependent phosphotriesterase"/>
    <property type="match status" value="2"/>
</dbReference>
<reference evidence="6 7" key="1">
    <citation type="submission" date="2021-12" db="EMBL/GenBank/DDBJ databases">
        <title>Genome sequencing of bacteria with rrn-lacking chromosome and rrn-plasmid.</title>
        <authorList>
            <person name="Anda M."/>
            <person name="Iwasaki W."/>
        </authorList>
    </citation>
    <scope>NUCLEOTIDE SEQUENCE [LARGE SCALE GENOMIC DNA]</scope>
    <source>
        <strain evidence="6 7">NBRC 15940</strain>
    </source>
</reference>
<dbReference type="InterPro" id="IPR005467">
    <property type="entry name" value="His_kinase_dom"/>
</dbReference>
<evidence type="ECO:0000313" key="6">
    <source>
        <dbReference type="EMBL" id="GJM62583.1"/>
    </source>
</evidence>
<dbReference type="InterPro" id="IPR011123">
    <property type="entry name" value="Y_Y_Y"/>
</dbReference>
<dbReference type="PRINTS" id="PR00344">
    <property type="entry name" value="BCTRLSENSOR"/>
</dbReference>
<keyword evidence="7" id="KW-1185">Reference proteome</keyword>
<feature type="coiled-coil region" evidence="4">
    <location>
        <begin position="774"/>
        <end position="836"/>
    </location>
</feature>
<name>A0AAN4W0W6_9BACT</name>
<dbReference type="PANTHER" id="PTHR43547:SF2">
    <property type="entry name" value="HYBRID SIGNAL TRANSDUCTION HISTIDINE KINASE C"/>
    <property type="match status" value="1"/>
</dbReference>
<dbReference type="Pfam" id="PF02518">
    <property type="entry name" value="HATPase_c"/>
    <property type="match status" value="1"/>
</dbReference>
<comment type="caution">
    <text evidence="6">The sequence shown here is derived from an EMBL/GenBank/DDBJ whole genome shotgun (WGS) entry which is preliminary data.</text>
</comment>
<dbReference type="EC" id="2.7.13.3" evidence="2"/>
<evidence type="ECO:0000259" key="5">
    <source>
        <dbReference type="PROSITE" id="PS50109"/>
    </source>
</evidence>
<gene>
    <name evidence="6" type="ORF">PEDI_31350</name>
</gene>